<proteinExistence type="predicted"/>
<sequence length="150" mass="17162">MDEHHQAFNGIKKSLMILPFLLYRMYDVKAQFIIQTDANIPKSTLNDHCVNASLGKRGHPTTFSAEEEQSFVEAILVMADWGFPMNVRQLKSMNYFRKWVLAHFIPNKKASTMVKCSINKAVLNHGSLMILFLDEGGCFTTKLIKEFANF</sequence>
<name>A0A915I4T7_ROMCU</name>
<keyword evidence="1" id="KW-1185">Reference proteome</keyword>
<organism evidence="1 2">
    <name type="scientific">Romanomermis culicivorax</name>
    <name type="common">Nematode worm</name>
    <dbReference type="NCBI Taxonomy" id="13658"/>
    <lineage>
        <taxon>Eukaryota</taxon>
        <taxon>Metazoa</taxon>
        <taxon>Ecdysozoa</taxon>
        <taxon>Nematoda</taxon>
        <taxon>Enoplea</taxon>
        <taxon>Dorylaimia</taxon>
        <taxon>Mermithida</taxon>
        <taxon>Mermithoidea</taxon>
        <taxon>Mermithidae</taxon>
        <taxon>Romanomermis</taxon>
    </lineage>
</organism>
<evidence type="ECO:0000313" key="1">
    <source>
        <dbReference type="Proteomes" id="UP000887565"/>
    </source>
</evidence>
<accession>A0A915I4T7</accession>
<protein>
    <submittedName>
        <fullName evidence="2">Uncharacterized protein</fullName>
    </submittedName>
</protein>
<reference evidence="2" key="1">
    <citation type="submission" date="2022-11" db="UniProtKB">
        <authorList>
            <consortium name="WormBaseParasite"/>
        </authorList>
    </citation>
    <scope>IDENTIFICATION</scope>
</reference>
<dbReference type="AlphaFoldDB" id="A0A915I4T7"/>
<dbReference type="WBParaSite" id="nRc.2.0.1.t09148-RA">
    <property type="protein sequence ID" value="nRc.2.0.1.t09148-RA"/>
    <property type="gene ID" value="nRc.2.0.1.g09148"/>
</dbReference>
<evidence type="ECO:0000313" key="2">
    <source>
        <dbReference type="WBParaSite" id="nRc.2.0.1.t09148-RA"/>
    </source>
</evidence>
<dbReference type="Proteomes" id="UP000887565">
    <property type="component" value="Unplaced"/>
</dbReference>